<protein>
    <submittedName>
        <fullName evidence="2">Uncharacterized protein</fullName>
    </submittedName>
</protein>
<keyword evidence="1" id="KW-1133">Transmembrane helix</keyword>
<sequence length="142" mass="16118">MARWNAHNHSITAEGPYHDLAIMGYMDLPSIRATLWEKPSSTSCQLRSAPWVVKTGQVFLFVLFCFFFFVNGLTPRNQKCSVIRDSLLQGREFTVDLPTKSTHRAPTSITVTRTEKIKSEADGHCSNNTTYTKCQEYNVSTH</sequence>
<accession>A0A8C0JNY0</accession>
<organism evidence="2 3">
    <name type="scientific">Canis lupus dingo</name>
    <name type="common">dingo</name>
    <dbReference type="NCBI Taxonomy" id="286419"/>
    <lineage>
        <taxon>Eukaryota</taxon>
        <taxon>Metazoa</taxon>
        <taxon>Chordata</taxon>
        <taxon>Craniata</taxon>
        <taxon>Vertebrata</taxon>
        <taxon>Euteleostomi</taxon>
        <taxon>Mammalia</taxon>
        <taxon>Eutheria</taxon>
        <taxon>Laurasiatheria</taxon>
        <taxon>Carnivora</taxon>
        <taxon>Caniformia</taxon>
        <taxon>Canidae</taxon>
        <taxon>Canis</taxon>
    </lineage>
</organism>
<dbReference type="AlphaFoldDB" id="A0A8C0JNY0"/>
<evidence type="ECO:0000256" key="1">
    <source>
        <dbReference type="SAM" id="Phobius"/>
    </source>
</evidence>
<dbReference type="Gene3D" id="3.30.450.30">
    <property type="entry name" value="Dynein light chain 2a, cytoplasmic"/>
    <property type="match status" value="1"/>
</dbReference>
<dbReference type="SUPFAM" id="SSF55770">
    <property type="entry name" value="Profilin (actin-binding protein)"/>
    <property type="match status" value="1"/>
</dbReference>
<dbReference type="Ensembl" id="ENSCAFT00020004258.1">
    <property type="protein sequence ID" value="ENSCAFP00020003673.1"/>
    <property type="gene ID" value="ENSCAFG00020003081.1"/>
</dbReference>
<keyword evidence="1" id="KW-0472">Membrane</keyword>
<dbReference type="GO" id="GO:0032233">
    <property type="term" value="P:positive regulation of actin filament bundle assembly"/>
    <property type="evidence" value="ECO:0007669"/>
    <property type="project" value="TreeGrafter"/>
</dbReference>
<proteinExistence type="predicted"/>
<dbReference type="GeneTree" id="ENSGT01050000247111"/>
<evidence type="ECO:0000313" key="2">
    <source>
        <dbReference type="Ensembl" id="ENSCAFP00020003673.1"/>
    </source>
</evidence>
<dbReference type="GO" id="GO:0003779">
    <property type="term" value="F:actin binding"/>
    <property type="evidence" value="ECO:0007669"/>
    <property type="project" value="TreeGrafter"/>
</dbReference>
<reference evidence="2" key="2">
    <citation type="submission" date="2025-09" db="UniProtKB">
        <authorList>
            <consortium name="Ensembl"/>
        </authorList>
    </citation>
    <scope>IDENTIFICATION</scope>
</reference>
<dbReference type="GO" id="GO:0030833">
    <property type="term" value="P:regulation of actin filament polymerization"/>
    <property type="evidence" value="ECO:0007669"/>
    <property type="project" value="TreeGrafter"/>
</dbReference>
<keyword evidence="3" id="KW-1185">Reference proteome</keyword>
<keyword evidence="1" id="KW-0812">Transmembrane</keyword>
<name>A0A8C0JNY0_CANLU</name>
<dbReference type="PANTHER" id="PTHR13936">
    <property type="entry name" value="PROFILIN"/>
    <property type="match status" value="1"/>
</dbReference>
<dbReference type="InterPro" id="IPR036140">
    <property type="entry name" value="PFN_sf"/>
</dbReference>
<dbReference type="PANTHER" id="PTHR13936:SF14">
    <property type="entry name" value="PROFILIN-1"/>
    <property type="match status" value="1"/>
</dbReference>
<evidence type="ECO:0000313" key="3">
    <source>
        <dbReference type="Proteomes" id="UP000694391"/>
    </source>
</evidence>
<dbReference type="Proteomes" id="UP000694391">
    <property type="component" value="Unplaced"/>
</dbReference>
<feature type="transmembrane region" description="Helical" evidence="1">
    <location>
        <begin position="56"/>
        <end position="74"/>
    </location>
</feature>
<reference evidence="2" key="1">
    <citation type="submission" date="2025-08" db="UniProtKB">
        <authorList>
            <consortium name="Ensembl"/>
        </authorList>
    </citation>
    <scope>IDENTIFICATION</scope>
</reference>
<dbReference type="GO" id="GO:0005737">
    <property type="term" value="C:cytoplasm"/>
    <property type="evidence" value="ECO:0007669"/>
    <property type="project" value="TreeGrafter"/>
</dbReference>